<evidence type="ECO:0000256" key="1">
    <source>
        <dbReference type="ARBA" id="ARBA00008812"/>
    </source>
</evidence>
<evidence type="ECO:0000256" key="2">
    <source>
        <dbReference type="SAM" id="MobiDB-lite"/>
    </source>
</evidence>
<keyword evidence="5" id="KW-1185">Reference proteome</keyword>
<dbReference type="EMBL" id="FOSW01000002">
    <property type="protein sequence ID" value="SFK51800.1"/>
    <property type="molecule type" value="Genomic_DNA"/>
</dbReference>
<dbReference type="Proteomes" id="UP000199152">
    <property type="component" value="Unassembled WGS sequence"/>
</dbReference>
<reference evidence="4 5" key="1">
    <citation type="submission" date="2016-10" db="EMBL/GenBank/DDBJ databases">
        <authorList>
            <person name="de Groot N.N."/>
        </authorList>
    </citation>
    <scope>NUCLEOTIDE SEQUENCE [LARGE SCALE GENOMIC DNA]</scope>
    <source>
        <strain evidence="4 5">DSM 45317</strain>
    </source>
</reference>
<evidence type="ECO:0000259" key="3">
    <source>
        <dbReference type="Pfam" id="PF04264"/>
    </source>
</evidence>
<protein>
    <submittedName>
        <fullName evidence="4">YceI-like domain-containing protein</fullName>
    </submittedName>
</protein>
<dbReference type="InterPro" id="IPR007372">
    <property type="entry name" value="Lipid/polyisoprenoid-bd_YceI"/>
</dbReference>
<dbReference type="SUPFAM" id="SSF101874">
    <property type="entry name" value="YceI-like"/>
    <property type="match status" value="1"/>
</dbReference>
<organism evidence="4 5">
    <name type="scientific">Geodermatophilus ruber</name>
    <dbReference type="NCBI Taxonomy" id="504800"/>
    <lineage>
        <taxon>Bacteria</taxon>
        <taxon>Bacillati</taxon>
        <taxon>Actinomycetota</taxon>
        <taxon>Actinomycetes</taxon>
        <taxon>Geodermatophilales</taxon>
        <taxon>Geodermatophilaceae</taxon>
        <taxon>Geodermatophilus</taxon>
    </lineage>
</organism>
<feature type="domain" description="Lipid/polyisoprenoid-binding YceI-like" evidence="3">
    <location>
        <begin position="2"/>
        <end position="61"/>
    </location>
</feature>
<dbReference type="Pfam" id="PF04264">
    <property type="entry name" value="YceI"/>
    <property type="match status" value="1"/>
</dbReference>
<dbReference type="InParanoid" id="A0A1I4A6H1"/>
<dbReference type="STRING" id="504800.SAMN04488085_10288"/>
<feature type="region of interest" description="Disordered" evidence="2">
    <location>
        <begin position="1"/>
        <end position="25"/>
    </location>
</feature>
<comment type="similarity">
    <text evidence="1">Belongs to the UPF0312 family.</text>
</comment>
<evidence type="ECO:0000313" key="5">
    <source>
        <dbReference type="Proteomes" id="UP000199152"/>
    </source>
</evidence>
<accession>A0A1I4A6H1</accession>
<gene>
    <name evidence="4" type="ORF">SAMN04488085_10288</name>
</gene>
<sequence>MLTKVRGSFNELGGTSTIDGDDPAGSSVRVTIDVAGIGTRKARRHAHWRSNALVAMDEFPRREALTGDARAPAAAGALDCRRGPRC</sequence>
<dbReference type="OrthoDB" id="9811006at2"/>
<name>A0A1I4A6H1_9ACTN</name>
<dbReference type="Gene3D" id="2.40.128.110">
    <property type="entry name" value="Lipid/polyisoprenoid-binding, YceI-like"/>
    <property type="match status" value="1"/>
</dbReference>
<dbReference type="AlphaFoldDB" id="A0A1I4A6H1"/>
<dbReference type="InterPro" id="IPR036761">
    <property type="entry name" value="TTHA0802/YceI-like_sf"/>
</dbReference>
<evidence type="ECO:0000313" key="4">
    <source>
        <dbReference type="EMBL" id="SFK51800.1"/>
    </source>
</evidence>
<proteinExistence type="inferred from homology"/>